<evidence type="ECO:0000256" key="1">
    <source>
        <dbReference type="ARBA" id="ARBA00004443"/>
    </source>
</evidence>
<evidence type="ECO:0000256" key="8">
    <source>
        <dbReference type="ARBA" id="ARBA00023136"/>
    </source>
</evidence>
<evidence type="ECO:0000256" key="6">
    <source>
        <dbReference type="ARBA" id="ARBA00022982"/>
    </source>
</evidence>
<protein>
    <submittedName>
        <fullName evidence="9">Uncharacterized protein</fullName>
    </submittedName>
</protein>
<evidence type="ECO:0000256" key="7">
    <source>
        <dbReference type="ARBA" id="ARBA00023128"/>
    </source>
</evidence>
<keyword evidence="5" id="KW-0999">Mitochondrion inner membrane</keyword>
<reference evidence="10" key="2">
    <citation type="submission" date="2021-11" db="EMBL/GenBank/DDBJ databases">
        <authorList>
            <consortium name="Genoscope - CEA"/>
            <person name="William W."/>
        </authorList>
    </citation>
    <scope>NUCLEOTIDE SEQUENCE</scope>
</reference>
<sequence length="167" mass="18651">MLACRAAARRPQLLWPSMAARRAISLGPRRPPALRRTLGAALAPRRPPALLARRAATTKTTTGIVGLPVDPHARETLIALNEQLLDEIKQVPEGAEYRKSVEATCNYRLKCLRENEDEATLEELIGMGQLEELIESQTEELGVLRMYVAEEMWKVIAELDTPEVKLD</sequence>
<keyword evidence="11" id="KW-1185">Reference proteome</keyword>
<dbReference type="EMBL" id="CAKKNE010000001">
    <property type="protein sequence ID" value="CAH0365866.1"/>
    <property type="molecule type" value="Genomic_DNA"/>
</dbReference>
<evidence type="ECO:0000313" key="10">
    <source>
        <dbReference type="EMBL" id="CAH0365866.1"/>
    </source>
</evidence>
<keyword evidence="6" id="KW-0249">Electron transport</keyword>
<evidence type="ECO:0000313" key="11">
    <source>
        <dbReference type="Proteomes" id="UP000789595"/>
    </source>
</evidence>
<keyword evidence="3" id="KW-0813">Transport</keyword>
<keyword evidence="8" id="KW-0472">Membrane</keyword>
<reference evidence="9" key="1">
    <citation type="submission" date="2021-01" db="EMBL/GenBank/DDBJ databases">
        <authorList>
            <person name="Corre E."/>
            <person name="Pelletier E."/>
            <person name="Niang G."/>
            <person name="Scheremetjew M."/>
            <person name="Finn R."/>
            <person name="Kale V."/>
            <person name="Holt S."/>
            <person name="Cochrane G."/>
            <person name="Meng A."/>
            <person name="Brown T."/>
            <person name="Cohen L."/>
        </authorList>
    </citation>
    <scope>NUCLEOTIDE SEQUENCE</scope>
    <source>
        <strain evidence="9">CCMP1756</strain>
    </source>
</reference>
<name>A0A7S4E5V8_9STRA</name>
<evidence type="ECO:0000256" key="5">
    <source>
        <dbReference type="ARBA" id="ARBA00022792"/>
    </source>
</evidence>
<proteinExistence type="inferred from homology"/>
<dbReference type="OrthoDB" id="286811at2759"/>
<comment type="subcellular location">
    <subcellularLocation>
        <location evidence="1">Mitochondrion inner membrane</location>
        <topology evidence="1">Peripheral membrane protein</topology>
        <orientation evidence="1">Matrix side</orientation>
    </subcellularLocation>
</comment>
<evidence type="ECO:0000313" key="9">
    <source>
        <dbReference type="EMBL" id="CAE0691559.1"/>
    </source>
</evidence>
<accession>A0A7S4E5V8</accession>
<dbReference type="GO" id="GO:0005743">
    <property type="term" value="C:mitochondrial inner membrane"/>
    <property type="evidence" value="ECO:0007669"/>
    <property type="project" value="UniProtKB-SubCell"/>
</dbReference>
<keyword evidence="4" id="KW-0679">Respiratory chain</keyword>
<dbReference type="AlphaFoldDB" id="A0A7S4E5V8"/>
<organism evidence="9">
    <name type="scientific">Pelagomonas calceolata</name>
    <dbReference type="NCBI Taxonomy" id="35677"/>
    <lineage>
        <taxon>Eukaryota</taxon>
        <taxon>Sar</taxon>
        <taxon>Stramenopiles</taxon>
        <taxon>Ochrophyta</taxon>
        <taxon>Pelagophyceae</taxon>
        <taxon>Pelagomonadales</taxon>
        <taxon>Pelagomonadaceae</taxon>
        <taxon>Pelagomonas</taxon>
    </lineage>
</organism>
<dbReference type="PANTHER" id="PTHR12653:SF0">
    <property type="entry name" value="NADH DEHYDROGENASE [UBIQUINONE] 1 ALPHA SUBCOMPLEX SUBUNIT 5"/>
    <property type="match status" value="1"/>
</dbReference>
<dbReference type="Pfam" id="PF04716">
    <property type="entry name" value="ETC_C1_NDUFA5"/>
    <property type="match status" value="1"/>
</dbReference>
<keyword evidence="7" id="KW-0496">Mitochondrion</keyword>
<gene>
    <name evidence="9" type="ORF">PCAL00307_LOCUS6995</name>
    <name evidence="10" type="ORF">PECAL_1P23270</name>
</gene>
<dbReference type="Proteomes" id="UP000789595">
    <property type="component" value="Unassembled WGS sequence"/>
</dbReference>
<evidence type="ECO:0000256" key="3">
    <source>
        <dbReference type="ARBA" id="ARBA00022448"/>
    </source>
</evidence>
<dbReference type="EMBL" id="HBIW01008267">
    <property type="protein sequence ID" value="CAE0691559.1"/>
    <property type="molecule type" value="Transcribed_RNA"/>
</dbReference>
<dbReference type="InterPro" id="IPR006806">
    <property type="entry name" value="NDUFA5"/>
</dbReference>
<dbReference type="GO" id="GO:0022904">
    <property type="term" value="P:respiratory electron transport chain"/>
    <property type="evidence" value="ECO:0007669"/>
    <property type="project" value="InterPro"/>
</dbReference>
<evidence type="ECO:0000256" key="4">
    <source>
        <dbReference type="ARBA" id="ARBA00022660"/>
    </source>
</evidence>
<comment type="similarity">
    <text evidence="2">Belongs to the complex I NDUFA5 subunit family.</text>
</comment>
<dbReference type="PANTHER" id="PTHR12653">
    <property type="entry name" value="NADH-UBIQUINONE OXIDOREDUCTASE 13 KD-B SUBUNIT"/>
    <property type="match status" value="1"/>
</dbReference>
<evidence type="ECO:0000256" key="2">
    <source>
        <dbReference type="ARBA" id="ARBA00010261"/>
    </source>
</evidence>